<gene>
    <name evidence="1" type="ORF">MLD38_036944</name>
</gene>
<dbReference type="Proteomes" id="UP001057402">
    <property type="component" value="Chromosome 11"/>
</dbReference>
<keyword evidence="2" id="KW-1185">Reference proteome</keyword>
<dbReference type="EMBL" id="CM042890">
    <property type="protein sequence ID" value="KAI4312092.1"/>
    <property type="molecule type" value="Genomic_DNA"/>
</dbReference>
<name>A0ACB9LKK1_9MYRT</name>
<protein>
    <submittedName>
        <fullName evidence="1">Uncharacterized protein</fullName>
    </submittedName>
</protein>
<evidence type="ECO:0000313" key="1">
    <source>
        <dbReference type="EMBL" id="KAI4312092.1"/>
    </source>
</evidence>
<sequence length="104" mass="11729">MEILLTDENPIQVIVMLSSTVDLVRTLLVSNLLVWFEVGEKGIFGTELILRRALRVDQLWLQSSNKNFGPQISALYVHVTHHCHMSTSVRWEGIPKAMASEGDP</sequence>
<reference evidence="2" key="1">
    <citation type="journal article" date="2023" name="Front. Plant Sci.">
        <title>Chromosomal-level genome assembly of Melastoma candidum provides insights into trichome evolution.</title>
        <authorList>
            <person name="Zhong Y."/>
            <person name="Wu W."/>
            <person name="Sun C."/>
            <person name="Zou P."/>
            <person name="Liu Y."/>
            <person name="Dai S."/>
            <person name="Zhou R."/>
        </authorList>
    </citation>
    <scope>NUCLEOTIDE SEQUENCE [LARGE SCALE GENOMIC DNA]</scope>
</reference>
<evidence type="ECO:0000313" key="2">
    <source>
        <dbReference type="Proteomes" id="UP001057402"/>
    </source>
</evidence>
<organism evidence="1 2">
    <name type="scientific">Melastoma candidum</name>
    <dbReference type="NCBI Taxonomy" id="119954"/>
    <lineage>
        <taxon>Eukaryota</taxon>
        <taxon>Viridiplantae</taxon>
        <taxon>Streptophyta</taxon>
        <taxon>Embryophyta</taxon>
        <taxon>Tracheophyta</taxon>
        <taxon>Spermatophyta</taxon>
        <taxon>Magnoliopsida</taxon>
        <taxon>eudicotyledons</taxon>
        <taxon>Gunneridae</taxon>
        <taxon>Pentapetalae</taxon>
        <taxon>rosids</taxon>
        <taxon>malvids</taxon>
        <taxon>Myrtales</taxon>
        <taxon>Melastomataceae</taxon>
        <taxon>Melastomatoideae</taxon>
        <taxon>Melastomateae</taxon>
        <taxon>Melastoma</taxon>
    </lineage>
</organism>
<proteinExistence type="predicted"/>
<comment type="caution">
    <text evidence="1">The sequence shown here is derived from an EMBL/GenBank/DDBJ whole genome shotgun (WGS) entry which is preliminary data.</text>
</comment>
<accession>A0ACB9LKK1</accession>